<comment type="caution">
    <text evidence="2">The sequence shown here is derived from an EMBL/GenBank/DDBJ whole genome shotgun (WGS) entry which is preliminary data.</text>
</comment>
<protein>
    <submittedName>
        <fullName evidence="2">C4-dicarboxylate ABC transporter</fullName>
    </submittedName>
</protein>
<name>A0A0J7IX01_9FLAO</name>
<evidence type="ECO:0000313" key="3">
    <source>
        <dbReference type="Proteomes" id="UP000035900"/>
    </source>
</evidence>
<feature type="transmembrane region" description="Helical" evidence="1">
    <location>
        <begin position="7"/>
        <end position="27"/>
    </location>
</feature>
<sequence length="64" mass="7227">MFNWLSLLAGILYIVLGVFVIVKSWFFGQLEAPIAYGLGGLLLLYGSFRIIRAIYRIKSRGDES</sequence>
<feature type="transmembrane region" description="Helical" evidence="1">
    <location>
        <begin position="33"/>
        <end position="51"/>
    </location>
</feature>
<dbReference type="AlphaFoldDB" id="A0A0J7IX01"/>
<dbReference type="STRING" id="1304281.ACM44_12655"/>
<keyword evidence="1" id="KW-0812">Transmembrane</keyword>
<keyword evidence="1" id="KW-1133">Transmembrane helix</keyword>
<dbReference type="EMBL" id="LFNG01000021">
    <property type="protein sequence ID" value="KMQ70339.1"/>
    <property type="molecule type" value="Genomic_DNA"/>
</dbReference>
<evidence type="ECO:0000313" key="2">
    <source>
        <dbReference type="EMBL" id="KMQ70339.1"/>
    </source>
</evidence>
<dbReference type="Proteomes" id="UP000035900">
    <property type="component" value="Unassembled WGS sequence"/>
</dbReference>
<evidence type="ECO:0000256" key="1">
    <source>
        <dbReference type="SAM" id="Phobius"/>
    </source>
</evidence>
<keyword evidence="1" id="KW-0472">Membrane</keyword>
<dbReference type="PATRIC" id="fig|1304281.5.peg.2727"/>
<accession>A0A0J7IX01</accession>
<reference evidence="2 3" key="1">
    <citation type="journal article" date="2004" name="Int. J. Syst. Evol. Microbiol.">
        <title>Kaistella koreensis gen. nov., sp. nov., a novel member of the Chryseobacterium-Bergeyella-Riemerella branch.</title>
        <authorList>
            <person name="Kim M.K."/>
            <person name="Im W.T."/>
            <person name="Shin Y.K."/>
            <person name="Lim J.H."/>
            <person name="Kim S.H."/>
            <person name="Lee B.C."/>
            <person name="Park M.Y."/>
            <person name="Lee K.Y."/>
            <person name="Lee S.T."/>
        </authorList>
    </citation>
    <scope>NUCLEOTIDE SEQUENCE [LARGE SCALE GENOMIC DNA]</scope>
    <source>
        <strain evidence="2 3">CCUG 49689</strain>
    </source>
</reference>
<keyword evidence="3" id="KW-1185">Reference proteome</keyword>
<organism evidence="2 3">
    <name type="scientific">Chryseobacterium koreense CCUG 49689</name>
    <dbReference type="NCBI Taxonomy" id="1304281"/>
    <lineage>
        <taxon>Bacteria</taxon>
        <taxon>Pseudomonadati</taxon>
        <taxon>Bacteroidota</taxon>
        <taxon>Flavobacteriia</taxon>
        <taxon>Flavobacteriales</taxon>
        <taxon>Weeksellaceae</taxon>
        <taxon>Chryseobacterium group</taxon>
        <taxon>Chryseobacterium</taxon>
    </lineage>
</organism>
<gene>
    <name evidence="2" type="ORF">ACM44_12655</name>
</gene>
<proteinExistence type="predicted"/>